<evidence type="ECO:0000313" key="2">
    <source>
        <dbReference type="WBParaSite" id="Pan_g6853.t1"/>
    </source>
</evidence>
<reference evidence="1" key="1">
    <citation type="journal article" date="2013" name="Genetics">
        <title>The draft genome and transcriptome of Panagrellus redivivus are shaped by the harsh demands of a free-living lifestyle.</title>
        <authorList>
            <person name="Srinivasan J."/>
            <person name="Dillman A.R."/>
            <person name="Macchietto M.G."/>
            <person name="Heikkinen L."/>
            <person name="Lakso M."/>
            <person name="Fracchia K.M."/>
            <person name="Antoshechkin I."/>
            <person name="Mortazavi A."/>
            <person name="Wong G."/>
            <person name="Sternberg P.W."/>
        </authorList>
    </citation>
    <scope>NUCLEOTIDE SEQUENCE [LARGE SCALE GENOMIC DNA]</scope>
    <source>
        <strain evidence="1">MT8872</strain>
    </source>
</reference>
<dbReference type="Proteomes" id="UP000492821">
    <property type="component" value="Unassembled WGS sequence"/>
</dbReference>
<sequence>MTTNPQLPNHVIRELMNTIRLKGSGDAMVLLARSGKETFPVFKYVVETTITVDTDRYDTFLQNLASKRSTTTPLNFRTEEAKRFVIRFVRHLTVMDIPFKQLPFEKITHLTIECYGESHTSLLNSWTDLEDLKMNIISDQFFTDLISGTISLTKLRKLDISLTFNQFLVSFY</sequence>
<reference evidence="2" key="2">
    <citation type="submission" date="2020-10" db="UniProtKB">
        <authorList>
            <consortium name="WormBaseParasite"/>
        </authorList>
    </citation>
    <scope>IDENTIFICATION</scope>
</reference>
<dbReference type="AlphaFoldDB" id="A0A7E4W3V9"/>
<organism evidence="1 2">
    <name type="scientific">Panagrellus redivivus</name>
    <name type="common">Microworm</name>
    <dbReference type="NCBI Taxonomy" id="6233"/>
    <lineage>
        <taxon>Eukaryota</taxon>
        <taxon>Metazoa</taxon>
        <taxon>Ecdysozoa</taxon>
        <taxon>Nematoda</taxon>
        <taxon>Chromadorea</taxon>
        <taxon>Rhabditida</taxon>
        <taxon>Tylenchina</taxon>
        <taxon>Panagrolaimomorpha</taxon>
        <taxon>Panagrolaimoidea</taxon>
        <taxon>Panagrolaimidae</taxon>
        <taxon>Panagrellus</taxon>
    </lineage>
</organism>
<protein>
    <submittedName>
        <fullName evidence="2">BTB domain-containing protein</fullName>
    </submittedName>
</protein>
<keyword evidence="1" id="KW-1185">Reference proteome</keyword>
<evidence type="ECO:0000313" key="1">
    <source>
        <dbReference type="Proteomes" id="UP000492821"/>
    </source>
</evidence>
<accession>A0A7E4W3V9</accession>
<dbReference type="WBParaSite" id="Pan_g6853.t1">
    <property type="protein sequence ID" value="Pan_g6853.t1"/>
    <property type="gene ID" value="Pan_g6853"/>
</dbReference>
<proteinExistence type="predicted"/>
<name>A0A7E4W3V9_PANRE</name>